<comment type="caution">
    <text evidence="2">The sequence shown here is derived from an EMBL/GenBank/DDBJ whole genome shotgun (WGS) entry which is preliminary data.</text>
</comment>
<dbReference type="OrthoDB" id="4704294at2"/>
<proteinExistence type="predicted"/>
<dbReference type="Proteomes" id="UP000325255">
    <property type="component" value="Unassembled WGS sequence"/>
</dbReference>
<reference evidence="2 3" key="1">
    <citation type="submission" date="2019-09" db="EMBL/GenBank/DDBJ databases">
        <title>Genome sequence of Rhodovastum atsumiense, a diverse member of the Acetobacteraceae family of non-sulfur purple photosynthetic bacteria.</title>
        <authorList>
            <person name="Meyer T."/>
            <person name="Kyndt J."/>
        </authorList>
    </citation>
    <scope>NUCLEOTIDE SEQUENCE [LARGE SCALE GENOMIC DNA]</scope>
    <source>
        <strain evidence="2 3">DSM 21279</strain>
    </source>
</reference>
<evidence type="ECO:0000313" key="3">
    <source>
        <dbReference type="Proteomes" id="UP000325255"/>
    </source>
</evidence>
<dbReference type="Pfam" id="PF02627">
    <property type="entry name" value="CMD"/>
    <property type="match status" value="1"/>
</dbReference>
<protein>
    <submittedName>
        <fullName evidence="2">Carboxymuconolactone decarboxylase family protein</fullName>
    </submittedName>
</protein>
<dbReference type="EMBL" id="VWPK01000013">
    <property type="protein sequence ID" value="KAA5612257.1"/>
    <property type="molecule type" value="Genomic_DNA"/>
</dbReference>
<organism evidence="2 3">
    <name type="scientific">Rhodovastum atsumiense</name>
    <dbReference type="NCBI Taxonomy" id="504468"/>
    <lineage>
        <taxon>Bacteria</taxon>
        <taxon>Pseudomonadati</taxon>
        <taxon>Pseudomonadota</taxon>
        <taxon>Alphaproteobacteria</taxon>
        <taxon>Acetobacterales</taxon>
        <taxon>Acetobacteraceae</taxon>
        <taxon>Rhodovastum</taxon>
    </lineage>
</organism>
<dbReference type="Gene3D" id="1.20.1290.10">
    <property type="entry name" value="AhpD-like"/>
    <property type="match status" value="1"/>
</dbReference>
<sequence>MARIPYASRDAAPAADQALFDRLEALRGKPVENIFLAIANAPALCEGVLAMAMSLRHSTILDRQLRELAVLTVGLETSAEYEVAHHWNSAVKAGVTREKLERLHDFEDAPVFSDQERVVMRVARAVTRDGRLDDDLWQQLCAVLDEPQRLELVLTIAWYNCVVRILLPLEIDIEDWFRRL</sequence>
<name>A0A5M6IWN3_9PROT</name>
<dbReference type="PANTHER" id="PTHR34846:SF11">
    <property type="entry name" value="4-CARBOXYMUCONOLACTONE DECARBOXYLASE FAMILY PROTEIN (AFU_ORTHOLOGUE AFUA_6G11590)"/>
    <property type="match status" value="1"/>
</dbReference>
<evidence type="ECO:0000259" key="1">
    <source>
        <dbReference type="Pfam" id="PF02627"/>
    </source>
</evidence>
<dbReference type="PANTHER" id="PTHR34846">
    <property type="entry name" value="4-CARBOXYMUCONOLACTONE DECARBOXYLASE FAMILY PROTEIN (AFU_ORTHOLOGUE AFUA_6G11590)"/>
    <property type="match status" value="1"/>
</dbReference>
<dbReference type="InterPro" id="IPR029032">
    <property type="entry name" value="AhpD-like"/>
</dbReference>
<dbReference type="SUPFAM" id="SSF69118">
    <property type="entry name" value="AhpD-like"/>
    <property type="match status" value="1"/>
</dbReference>
<dbReference type="AlphaFoldDB" id="A0A5M6IWN3"/>
<dbReference type="RefSeq" id="WP_150040629.1">
    <property type="nucleotide sequence ID" value="NZ_OW485601.1"/>
</dbReference>
<accession>A0A5M6IWN3</accession>
<gene>
    <name evidence="2" type="ORF">F1189_10150</name>
</gene>
<keyword evidence="3" id="KW-1185">Reference proteome</keyword>
<feature type="domain" description="Carboxymuconolactone decarboxylase-like" evidence="1">
    <location>
        <begin position="44"/>
        <end position="124"/>
    </location>
</feature>
<evidence type="ECO:0000313" key="2">
    <source>
        <dbReference type="EMBL" id="KAA5612257.1"/>
    </source>
</evidence>
<dbReference type="GO" id="GO:0051920">
    <property type="term" value="F:peroxiredoxin activity"/>
    <property type="evidence" value="ECO:0007669"/>
    <property type="project" value="InterPro"/>
</dbReference>
<dbReference type="InterPro" id="IPR003779">
    <property type="entry name" value="CMD-like"/>
</dbReference>